<evidence type="ECO:0000313" key="1">
    <source>
        <dbReference type="EMBL" id="MDR6219223.1"/>
    </source>
</evidence>
<evidence type="ECO:0000313" key="2">
    <source>
        <dbReference type="Proteomes" id="UP001185331"/>
    </source>
</evidence>
<evidence type="ECO:0008006" key="3">
    <source>
        <dbReference type="Google" id="ProtNLM"/>
    </source>
</evidence>
<dbReference type="AlphaFoldDB" id="A0AAE3XGB7"/>
<dbReference type="RefSeq" id="WP_309855408.1">
    <property type="nucleotide sequence ID" value="NZ_JAVDQJ010000006.1"/>
</dbReference>
<sequence length="304" mass="34972">MSSKVINQHYVPQFYLRHFNLPLSGQLAALDKAVPRTFTTQSRNVAAQKFFYDFEGDEIFRAPGLTAQPLESLYSLIEGEMSRNWNILIDNLERLGGFDPSDKERMSFYIHAQLHRTPQHRRLMNETLRDLIRQELEAKQAAGTLIVPEKWQHLTLDHLAGSLKHHPANFTLHDQQTMKEHQAQLREMHWQILRADGRIPFITSDAPVQHTPGRLKDTNERFVTVTYPISPRYLLFLTPTLGQSGPDCQVASTTEEQVRSMNQLQVMAAERQVYASSNDWTALIGHDPLEFVRQIPAALRRPAQ</sequence>
<dbReference type="InterPro" id="IPR025332">
    <property type="entry name" value="DUF4238"/>
</dbReference>
<reference evidence="1" key="1">
    <citation type="submission" date="2023-07" db="EMBL/GenBank/DDBJ databases">
        <title>Sorghum-associated microbial communities from plants grown in Nebraska, USA.</title>
        <authorList>
            <person name="Schachtman D."/>
        </authorList>
    </citation>
    <scope>NUCLEOTIDE SEQUENCE</scope>
    <source>
        <strain evidence="1">BE330</strain>
    </source>
</reference>
<protein>
    <recommendedName>
        <fullName evidence="3">DUF4238 domain-containing protein</fullName>
    </recommendedName>
</protein>
<name>A0AAE3XGB7_9DEIO</name>
<dbReference type="EMBL" id="JAVDQK010000006">
    <property type="protein sequence ID" value="MDR6219223.1"/>
    <property type="molecule type" value="Genomic_DNA"/>
</dbReference>
<gene>
    <name evidence="1" type="ORF">J2Y00_002820</name>
</gene>
<proteinExistence type="predicted"/>
<accession>A0AAE3XGB7</accession>
<comment type="caution">
    <text evidence="1">The sequence shown here is derived from an EMBL/GenBank/DDBJ whole genome shotgun (WGS) entry which is preliminary data.</text>
</comment>
<dbReference type="Pfam" id="PF14022">
    <property type="entry name" value="DUF4238"/>
    <property type="match status" value="1"/>
</dbReference>
<dbReference type="Proteomes" id="UP001185331">
    <property type="component" value="Unassembled WGS sequence"/>
</dbReference>
<organism evidence="1 2">
    <name type="scientific">Deinococcus soli</name>
    <name type="common">ex Cha et al. 2016</name>
    <dbReference type="NCBI Taxonomy" id="1309411"/>
    <lineage>
        <taxon>Bacteria</taxon>
        <taxon>Thermotogati</taxon>
        <taxon>Deinococcota</taxon>
        <taxon>Deinococci</taxon>
        <taxon>Deinococcales</taxon>
        <taxon>Deinococcaceae</taxon>
        <taxon>Deinococcus</taxon>
    </lineage>
</organism>